<dbReference type="AlphaFoldDB" id="A0A8S0X6J2"/>
<keyword evidence="3" id="KW-1185">Reference proteome</keyword>
<proteinExistence type="predicted"/>
<accession>A0A8S0X6J2</accession>
<dbReference type="Proteomes" id="UP000467700">
    <property type="component" value="Unassembled WGS sequence"/>
</dbReference>
<organism evidence="2 3">
    <name type="scientific">Cyclocybe aegerita</name>
    <name type="common">Black poplar mushroom</name>
    <name type="synonym">Agrocybe aegerita</name>
    <dbReference type="NCBI Taxonomy" id="1973307"/>
    <lineage>
        <taxon>Eukaryota</taxon>
        <taxon>Fungi</taxon>
        <taxon>Dikarya</taxon>
        <taxon>Basidiomycota</taxon>
        <taxon>Agaricomycotina</taxon>
        <taxon>Agaricomycetes</taxon>
        <taxon>Agaricomycetidae</taxon>
        <taxon>Agaricales</taxon>
        <taxon>Agaricineae</taxon>
        <taxon>Bolbitiaceae</taxon>
        <taxon>Cyclocybe</taxon>
    </lineage>
</organism>
<name>A0A8S0X6J2_CYCAE</name>
<evidence type="ECO:0000313" key="2">
    <source>
        <dbReference type="EMBL" id="CAA7268862.1"/>
    </source>
</evidence>
<protein>
    <submittedName>
        <fullName evidence="2">Uncharacterized protein</fullName>
    </submittedName>
</protein>
<feature type="region of interest" description="Disordered" evidence="1">
    <location>
        <begin position="483"/>
        <end position="527"/>
    </location>
</feature>
<feature type="region of interest" description="Disordered" evidence="1">
    <location>
        <begin position="84"/>
        <end position="169"/>
    </location>
</feature>
<evidence type="ECO:0000256" key="1">
    <source>
        <dbReference type="SAM" id="MobiDB-lite"/>
    </source>
</evidence>
<feature type="compositionally biased region" description="Polar residues" evidence="1">
    <location>
        <begin position="160"/>
        <end position="169"/>
    </location>
</feature>
<dbReference type="EMBL" id="CACVBS010000071">
    <property type="protein sequence ID" value="CAA7268862.1"/>
    <property type="molecule type" value="Genomic_DNA"/>
</dbReference>
<feature type="region of interest" description="Disordered" evidence="1">
    <location>
        <begin position="25"/>
        <end position="45"/>
    </location>
</feature>
<sequence length="689" mass="75437">MDAQIRPSKRDCDWSFNFRSNYGSYDSDSDDCDEPPATQASKVPSEAKFLQEIDLSRREEAAVYKPNPFSIAKINAAYRKGAQYRPAAPRDLAGKATSRSPVPGSIMHGFKVQASRAPSVSKRDKAPERQPPAARLLQSHEPHELSSSCPQNDLLLSDPRMSSQKPENFQNSDAVGLYKISCDVLVDTSTSFATNGAHISTPSTAAVACLERRAEVDHRKEVPSTMSIPSDNPTARSIHKPRSAREPSPVPMKRSAIFTPRISRPDRPLFHSSPLKAPVLRNHHNTRPFTPSPPGHRLPNRSLARTPVPRLSQVVVPPKIPQQGSCILSSHASIKREEVSDTLPIHGATSALRPRKPLKKEESAYDFSAFAQFPPTASEEAKFQPSRSHQPTNVANKNLWAYQRESNGLNNGISSEGVTKRRVITAIPSRDAYSFAANDPDEVWSTLPSRKKKKPNEPVAFPTLTNSFRLPGLLAPSVSAGTESAVNKASGRRVTTYLPPPPPAALSATRPRKSDEPPIQEGDKWDIELPMTPPREAARRKIAPLSPVKDEGHVEMANLEAAAYPSPGSARRPISQKKEYGVEGATAALSVKLKERTYHPPSPPTSDPIIPPDEGDIRIQLDLRIVRDKYGQTKAQLQKVSSLFESCLCSFSSCSLLITIPSSADVRWLTSEPDLSSRAVASSIKMPAI</sequence>
<feature type="compositionally biased region" description="Polar residues" evidence="1">
    <location>
        <begin position="224"/>
        <end position="235"/>
    </location>
</feature>
<reference evidence="2 3" key="1">
    <citation type="submission" date="2020-01" db="EMBL/GenBank/DDBJ databases">
        <authorList>
            <person name="Gupta K D."/>
        </authorList>
    </citation>
    <scope>NUCLEOTIDE SEQUENCE [LARGE SCALE GENOMIC DNA]</scope>
</reference>
<comment type="caution">
    <text evidence="2">The sequence shown here is derived from an EMBL/GenBank/DDBJ whole genome shotgun (WGS) entry which is preliminary data.</text>
</comment>
<feature type="compositionally biased region" description="Basic and acidic residues" evidence="1">
    <location>
        <begin position="512"/>
        <end position="527"/>
    </location>
</feature>
<gene>
    <name evidence="2" type="ORF">AAE3_LOCUS11110</name>
</gene>
<feature type="region of interest" description="Disordered" evidence="1">
    <location>
        <begin position="216"/>
        <end position="303"/>
    </location>
</feature>
<evidence type="ECO:0000313" key="3">
    <source>
        <dbReference type="Proteomes" id="UP000467700"/>
    </source>
</evidence>
<dbReference type="OrthoDB" id="3271131at2759"/>